<dbReference type="InterPro" id="IPR026345">
    <property type="entry name" value="Adh_isopep-form_adh_dom"/>
</dbReference>
<feature type="domain" description="DUF11" evidence="2">
    <location>
        <begin position="944"/>
        <end position="1071"/>
    </location>
</feature>
<feature type="non-terminal residue" evidence="4">
    <location>
        <position position="1150"/>
    </location>
</feature>
<feature type="domain" description="Adhesin isopeptide-forming adherence" evidence="3">
    <location>
        <begin position="470"/>
        <end position="592"/>
    </location>
</feature>
<reference evidence="4 5" key="1">
    <citation type="journal article" date="2020" name="Cell Host Microbe">
        <title>Functional and Genomic Variation between Human-Derived Isolates of Lachnospiraceae Reveals Inter- and Intra-Species Diversity.</title>
        <authorList>
            <person name="Sorbara M.T."/>
            <person name="Littmann E.R."/>
            <person name="Fontana E."/>
            <person name="Moody T.U."/>
            <person name="Kohout C.E."/>
            <person name="Gjonbalaj M."/>
            <person name="Eaton V."/>
            <person name="Seok R."/>
            <person name="Leiner I.M."/>
            <person name="Pamer E.G."/>
        </authorList>
    </citation>
    <scope>NUCLEOTIDE SEQUENCE [LARGE SCALE GENOMIC DNA]</scope>
    <source>
        <strain evidence="4 5">MSK.14.57</strain>
    </source>
</reference>
<accession>A0ABX2I5V8</accession>
<dbReference type="Gene3D" id="2.60.40.740">
    <property type="match status" value="6"/>
</dbReference>
<dbReference type="InterPro" id="IPR001434">
    <property type="entry name" value="OmcB-like_DUF11"/>
</dbReference>
<evidence type="ECO:0000313" key="4">
    <source>
        <dbReference type="EMBL" id="NSJ81085.1"/>
    </source>
</evidence>
<evidence type="ECO:0000256" key="1">
    <source>
        <dbReference type="SAM" id="SignalP"/>
    </source>
</evidence>
<dbReference type="NCBIfam" id="TIGR01451">
    <property type="entry name" value="B_ant_repeat"/>
    <property type="match status" value="1"/>
</dbReference>
<proteinExistence type="predicted"/>
<dbReference type="PANTHER" id="PTHR34819">
    <property type="entry name" value="LARGE CYSTEINE-RICH PERIPLASMIC PROTEIN OMCB"/>
    <property type="match status" value="1"/>
</dbReference>
<evidence type="ECO:0000313" key="5">
    <source>
        <dbReference type="Proteomes" id="UP001644750"/>
    </source>
</evidence>
<dbReference type="SUPFAM" id="SSF49401">
    <property type="entry name" value="Bacterial adhesins"/>
    <property type="match status" value="2"/>
</dbReference>
<dbReference type="Pfam" id="PF01345">
    <property type="entry name" value="DUF11"/>
    <property type="match status" value="2"/>
</dbReference>
<organism evidence="4 5">
    <name type="scientific">Anaerostipes hadrus</name>
    <dbReference type="NCBI Taxonomy" id="649756"/>
    <lineage>
        <taxon>Bacteria</taxon>
        <taxon>Bacillati</taxon>
        <taxon>Bacillota</taxon>
        <taxon>Clostridia</taxon>
        <taxon>Lachnospirales</taxon>
        <taxon>Lachnospiraceae</taxon>
        <taxon>Anaerostipes</taxon>
    </lineage>
</organism>
<dbReference type="InterPro" id="IPR047589">
    <property type="entry name" value="DUF11_rpt"/>
</dbReference>
<dbReference type="Proteomes" id="UP001644750">
    <property type="component" value="Unassembled WGS sequence"/>
</dbReference>
<dbReference type="RefSeq" id="WP_173726318.1">
    <property type="nucleotide sequence ID" value="NZ_JAAIQC010000067.1"/>
</dbReference>
<dbReference type="Pfam" id="PF17998">
    <property type="entry name" value="AgI_II_C2"/>
    <property type="match status" value="1"/>
</dbReference>
<dbReference type="InterPro" id="IPR008966">
    <property type="entry name" value="Adhesion_dom_sf"/>
</dbReference>
<gene>
    <name evidence="4" type="ORF">G5A72_16185</name>
</gene>
<comment type="caution">
    <text evidence="4">The sequence shown here is derived from an EMBL/GenBank/DDBJ whole genome shotgun (WGS) entry which is preliminary data.</text>
</comment>
<sequence>MKKKRFKKICHQIAAVAMAILMIPNTDVFAQIAVDGAKAIVGSSWKNDKDKKYSSFDDSKAIIVEASYGFRLYKTKNSKFTVEEGKSCKYPTSYNGLDLNIQDFEKEYLWFKTSENSVDKIKVKVSNMQIYQCNDDGSNGHWVKVDMVRTVTGIEKYKGQDGYIALGENLTNTVYVGLKEVKTTSTFYKAGTNTKVSLKSNVTLKDIDSKQYIGVKANKVDGQYVSSNTKLSYKEDNGTYIYYADYDDDYDSQDFTCAAFTFQGDSFEYTFGRNLAEPTRRDQFVGSGQNMTRFKTVPPTKTVTDNNETQVTSNTVEHFGQDWTYNVEQVIPAGIPEAHRYSKFAFEDQIESCMKINSVKVIASKMESTKDATSWFDIKTDGNKVTATLKDPKGNDSFYKYGIYRLKINVSLNIPENATEEQMTALREQWKQHGHYDETKNVVTENNTAKTTIDSKTSTTNQVTTKVEGPEKTVSDTDETNVTNNTVRSLADDWTYSITEKVAKGADEKYTSFVFKDPIEECMKINSVKVKNNNGNDVSDWFNITTDNNNVVAALKDPQGNADFYNNTAYTMDVNVKMNVPDNCTEEQLQSLKEKWEKHGHYSEDKTVIHEENEAFVEINGKNAITNKPTTNIELSKTVTEEPGLNIEKTVNRYEHQVGETAHYTVKVRNSNPKADTAYFIIKDTTLPDTMAFDFSSVKVSGIDKDNYTIEQSGNGWVLKSKGDYALPYGTTITVEYDAKALTAGNGTTVDNTATTVAAGIPEMKDDAQVYINSPKVDVVKKAPDTKYKVGDTVGYKVTITNRNPGTFMRDIVLKDLVKAKGLEIKEGSVAVMVGGKNVTSDLDVTYEDDGTGFTIKTPFNLKNSDIPCIGIAPYKDMNHWTDKISVTYDATITDEAALESDLENVFSAPSTPNTNGDVIKDDPLIPSGGGEDIEDVKLKAPALEITKKSDKQNYKVGETGIYTLVVKQTKENLTAKNVVITDEFVQTEGMAYDADSIAVKLNKGDITKDCKIKVDGNKFRIETGKNITDEDKIEVTYNVSFSKAGEYTNTAISTSDNTNEDRSNNVVEVTNATPELSINKTSDKTEYAVGNTGIYTLTIKQTKADATAKNVTVKDQFVQEDGITIDAESMKVSLNGTDITKDCKIVTNQ</sequence>
<evidence type="ECO:0000259" key="3">
    <source>
        <dbReference type="Pfam" id="PF17998"/>
    </source>
</evidence>
<dbReference type="NCBIfam" id="TIGR04226">
    <property type="entry name" value="RrgB_K2N_iso_D2"/>
    <property type="match status" value="3"/>
</dbReference>
<protein>
    <submittedName>
        <fullName evidence="4">Isopeptide-forming domain-containing fimbrial protein</fullName>
    </submittedName>
</protein>
<feature type="signal peptide" evidence="1">
    <location>
        <begin position="1"/>
        <end position="30"/>
    </location>
</feature>
<dbReference type="InterPro" id="IPR051172">
    <property type="entry name" value="Chlamydia_OmcB"/>
</dbReference>
<evidence type="ECO:0000259" key="2">
    <source>
        <dbReference type="Pfam" id="PF01345"/>
    </source>
</evidence>
<name>A0ABX2I5V8_ANAHA</name>
<dbReference type="InterPro" id="IPR026466">
    <property type="entry name" value="Fim_isopep_form_D2_dom"/>
</dbReference>
<feature type="domain" description="DUF11" evidence="2">
    <location>
        <begin position="645"/>
        <end position="758"/>
    </location>
</feature>
<feature type="chain" id="PRO_5046994106" evidence="1">
    <location>
        <begin position="31"/>
        <end position="1150"/>
    </location>
</feature>
<keyword evidence="5" id="KW-1185">Reference proteome</keyword>
<dbReference type="EMBL" id="JAAITB010000061">
    <property type="protein sequence ID" value="NSJ81085.1"/>
    <property type="molecule type" value="Genomic_DNA"/>
</dbReference>
<dbReference type="PANTHER" id="PTHR34819:SF3">
    <property type="entry name" value="CELL SURFACE PROTEIN"/>
    <property type="match status" value="1"/>
</dbReference>
<keyword evidence="1" id="KW-0732">Signal</keyword>